<evidence type="ECO:0000313" key="1">
    <source>
        <dbReference type="EMBL" id="KAK0164909.1"/>
    </source>
</evidence>
<organism evidence="1 2">
    <name type="scientific">Microctonus aethiopoides</name>
    <dbReference type="NCBI Taxonomy" id="144406"/>
    <lineage>
        <taxon>Eukaryota</taxon>
        <taxon>Metazoa</taxon>
        <taxon>Ecdysozoa</taxon>
        <taxon>Arthropoda</taxon>
        <taxon>Hexapoda</taxon>
        <taxon>Insecta</taxon>
        <taxon>Pterygota</taxon>
        <taxon>Neoptera</taxon>
        <taxon>Endopterygota</taxon>
        <taxon>Hymenoptera</taxon>
        <taxon>Apocrita</taxon>
        <taxon>Ichneumonoidea</taxon>
        <taxon>Braconidae</taxon>
        <taxon>Euphorinae</taxon>
        <taxon>Microctonus</taxon>
    </lineage>
</organism>
<reference evidence="1" key="1">
    <citation type="journal article" date="2023" name="bioRxiv">
        <title>Scaffold-level genome assemblies of two parasitoid biocontrol wasps reveal the parthenogenesis mechanism and an associated novel virus.</title>
        <authorList>
            <person name="Inwood S."/>
            <person name="Skelly J."/>
            <person name="Guhlin J."/>
            <person name="Harrop T."/>
            <person name="Goldson S."/>
            <person name="Dearden P."/>
        </authorList>
    </citation>
    <scope>NUCLEOTIDE SEQUENCE</scope>
    <source>
        <strain evidence="1">Irish</strain>
        <tissue evidence="1">Whole body</tissue>
    </source>
</reference>
<name>A0AA39F8G8_9HYME</name>
<dbReference type="EMBL" id="JAQQBS010001422">
    <property type="protein sequence ID" value="KAK0164909.1"/>
    <property type="molecule type" value="Genomic_DNA"/>
</dbReference>
<dbReference type="AlphaFoldDB" id="A0AA39F8G8"/>
<evidence type="ECO:0000313" key="2">
    <source>
        <dbReference type="Proteomes" id="UP001168990"/>
    </source>
</evidence>
<dbReference type="Proteomes" id="UP001168990">
    <property type="component" value="Unassembled WGS sequence"/>
</dbReference>
<sequence length="114" mass="13038">MTSAVKYSIAISIQVSGQLGLFGYAQDKSTSENRDIHWLRRFDLTTTCIKFLQKFIGSPKLGIRRNIGALQNAAKNNVILKTTLTYIYCMYRDSSQNVWNKNSILEFNRIIKIA</sequence>
<gene>
    <name evidence="1" type="ORF">PV328_003476</name>
</gene>
<accession>A0AA39F8G8</accession>
<proteinExistence type="predicted"/>
<keyword evidence="2" id="KW-1185">Reference proteome</keyword>
<protein>
    <submittedName>
        <fullName evidence="1">Uncharacterized protein</fullName>
    </submittedName>
</protein>
<reference evidence="1" key="2">
    <citation type="submission" date="2023-03" db="EMBL/GenBank/DDBJ databases">
        <authorList>
            <person name="Inwood S.N."/>
            <person name="Skelly J.G."/>
            <person name="Guhlin J."/>
            <person name="Harrop T.W.R."/>
            <person name="Goldson S.G."/>
            <person name="Dearden P.K."/>
        </authorList>
    </citation>
    <scope>NUCLEOTIDE SEQUENCE</scope>
    <source>
        <strain evidence="1">Irish</strain>
        <tissue evidence="1">Whole body</tissue>
    </source>
</reference>
<comment type="caution">
    <text evidence="1">The sequence shown here is derived from an EMBL/GenBank/DDBJ whole genome shotgun (WGS) entry which is preliminary data.</text>
</comment>